<sequence>MNAKIADFGLARLFPNDQSHISTQIAGTMGYMSPEYATLGQLTPKADVYSFGILLLEIVSGRKNIDTTLESEKVYLVKWAWSLYETNMLTNLIAQDLDITVSINEMKQVIFVSLLCVQIDLTKRPTMSHALAMLQGEMEVDIHFMEPGLRETNHKSQSILHDEAILPLLQPTLYSYNVLRVATKDFHHDNELGKGGFGVVYKGILADGTELAVKQLTKFQQGVDDFLNEVIVITDVRHRNLVKLKGCCVHRTQHFLVFEYVENKNLAEALWGQQTLFLDWPKRLNICVGIARGLAYLHEDSQPRIIHRDIKAANVLLDKNMNAKIADFGLARLFPNDQSHISTQIAGTMGYMSPEYATLGQLTPKADVYSFGILLLEIVSGRKNIDTTLESEKVYLVKWAWSLYETNMLTNLIAQDLDITVSINEMKQVIFVSLLCVQIDLTKRPTMSHALAMLQGEMEVDIHFMEPGLRETNHKSQSILHDEAILPLREHMSTNDGNNVEIELKFARQQVQPTLYSYNVLRVATKDFHPRNKLGQGGFGVVYKGILSDGTTVAVKHLTKSQQGVDDFLNEVIVITGVRHRNLVKLKGCCVHGTQRFLVFEYMENSNLAEALWDQQGQQTLLLDWPKRLNICVGVARGLAYLHEDSQPRIIHRDIKATNILLDNNMNAKIADFGLARLFPDDQSHISTQIAGTIGYLAPEYATLGELTPKADVYSFGILLLEIVSGRKNIDSTLAPNQIYLIKWALFLYESNMLTNLVEETLDIINSENEVRRVINVALLCVQTEPTIRPLMSHVLAMLQGEMDIDVNFIEQFARQQVQPTLYSYNVVRVATKDFHHDNELGKGGFGVVYKGILADGTELAIKQLIKFQQGVDDFLNEVIVITGVRHRNLVKLKGCCVHGTQRFLVFEYVENKNLAEALWDQQGQQTLFLDWPKRLNICVGIARGLAYLHEDSQPRIIHRDIKAANVLLDKNMNAKIADFGLARLFPNDQSHISTQIAGTMGYMAPEYATLGQLTPKADVYSFGILLLEIVSGRKNIDTTLESEKVYLVKWAWSLYETNMLINLVDQELEITTSENEMKQVIFVALLCVQIDFTRRPMMSHAMAMLQGEMEVDIHLLKPGLRESNHEFQSILHDEAILPLREYMSTSDGNRLFSNHVPTSNAEIELSDLHPR</sequence>
<keyword evidence="4" id="KW-0418">Kinase</keyword>
<accession>A0ABP0U189</accession>
<keyword evidence="3 6" id="KW-0547">Nucleotide-binding</keyword>
<evidence type="ECO:0000313" key="8">
    <source>
        <dbReference type="EMBL" id="CAK9209782.1"/>
    </source>
</evidence>
<dbReference type="InterPro" id="IPR017441">
    <property type="entry name" value="Protein_kinase_ATP_BS"/>
</dbReference>
<feature type="domain" description="Protein kinase" evidence="7">
    <location>
        <begin position="186"/>
        <end position="464"/>
    </location>
</feature>
<evidence type="ECO:0000256" key="5">
    <source>
        <dbReference type="ARBA" id="ARBA00022840"/>
    </source>
</evidence>
<evidence type="ECO:0000256" key="1">
    <source>
        <dbReference type="ARBA" id="ARBA00022527"/>
    </source>
</evidence>
<gene>
    <name evidence="8" type="ORF">CSSPTR1EN2_LOCUS10071</name>
</gene>
<proteinExistence type="predicted"/>
<evidence type="ECO:0000259" key="7">
    <source>
        <dbReference type="PROSITE" id="PS50011"/>
    </source>
</evidence>
<dbReference type="Pfam" id="PF00069">
    <property type="entry name" value="Pkinase"/>
    <property type="match status" value="1"/>
</dbReference>
<protein>
    <recommendedName>
        <fullName evidence="7">Protein kinase domain-containing protein</fullName>
    </recommendedName>
</protein>
<feature type="binding site" evidence="6">
    <location>
        <position position="863"/>
    </location>
    <ligand>
        <name>ATP</name>
        <dbReference type="ChEBI" id="CHEBI:30616"/>
    </ligand>
</feature>
<feature type="domain" description="Protein kinase" evidence="7">
    <location>
        <begin position="528"/>
        <end position="810"/>
    </location>
</feature>
<dbReference type="InterPro" id="IPR052059">
    <property type="entry name" value="CR_Ser/Thr_kinase"/>
</dbReference>
<evidence type="ECO:0000313" key="9">
    <source>
        <dbReference type="Proteomes" id="UP001497512"/>
    </source>
</evidence>
<feature type="domain" description="Protein kinase" evidence="7">
    <location>
        <begin position="835"/>
        <end position="1110"/>
    </location>
</feature>
<reference evidence="8" key="1">
    <citation type="submission" date="2024-02" db="EMBL/GenBank/DDBJ databases">
        <authorList>
            <consortium name="ELIXIR-Norway"/>
            <consortium name="Elixir Norway"/>
        </authorList>
    </citation>
    <scope>NUCLEOTIDE SEQUENCE</scope>
</reference>
<dbReference type="CDD" id="cd14066">
    <property type="entry name" value="STKc_IRAK"/>
    <property type="match status" value="3"/>
</dbReference>
<keyword evidence="9" id="KW-1185">Reference proteome</keyword>
<dbReference type="PANTHER" id="PTHR47973">
    <property type="entry name" value="CYSTEINE-RICH RECEPTOR-LIKE PROTEIN KINASE 3"/>
    <property type="match status" value="1"/>
</dbReference>
<dbReference type="PROSITE" id="PS00107">
    <property type="entry name" value="PROTEIN_KINASE_ATP"/>
    <property type="match status" value="3"/>
</dbReference>
<dbReference type="InterPro" id="IPR011009">
    <property type="entry name" value="Kinase-like_dom_sf"/>
</dbReference>
<dbReference type="InterPro" id="IPR001245">
    <property type="entry name" value="Ser-Thr/Tyr_kinase_cat_dom"/>
</dbReference>
<feature type="domain" description="Protein kinase" evidence="7">
    <location>
        <begin position="1"/>
        <end position="144"/>
    </location>
</feature>
<dbReference type="PROSITE" id="PS50011">
    <property type="entry name" value="PROTEIN_KINASE_DOM"/>
    <property type="match status" value="4"/>
</dbReference>
<feature type="binding site" evidence="6">
    <location>
        <position position="556"/>
    </location>
    <ligand>
        <name>ATP</name>
        <dbReference type="ChEBI" id="CHEBI:30616"/>
    </ligand>
</feature>
<evidence type="ECO:0000256" key="3">
    <source>
        <dbReference type="ARBA" id="ARBA00022741"/>
    </source>
</evidence>
<dbReference type="SMART" id="SM00220">
    <property type="entry name" value="S_TKc"/>
    <property type="match status" value="3"/>
</dbReference>
<dbReference type="EMBL" id="OZ019909">
    <property type="protein sequence ID" value="CAK9209782.1"/>
    <property type="molecule type" value="Genomic_DNA"/>
</dbReference>
<dbReference type="InterPro" id="IPR000719">
    <property type="entry name" value="Prot_kinase_dom"/>
</dbReference>
<keyword evidence="2" id="KW-0808">Transferase</keyword>
<keyword evidence="1" id="KW-0723">Serine/threonine-protein kinase</keyword>
<organism evidence="8 9">
    <name type="scientific">Sphagnum troendelagicum</name>
    <dbReference type="NCBI Taxonomy" id="128251"/>
    <lineage>
        <taxon>Eukaryota</taxon>
        <taxon>Viridiplantae</taxon>
        <taxon>Streptophyta</taxon>
        <taxon>Embryophyta</taxon>
        <taxon>Bryophyta</taxon>
        <taxon>Sphagnophytina</taxon>
        <taxon>Sphagnopsida</taxon>
        <taxon>Sphagnales</taxon>
        <taxon>Sphagnaceae</taxon>
        <taxon>Sphagnum</taxon>
    </lineage>
</organism>
<dbReference type="SUPFAM" id="SSF56112">
    <property type="entry name" value="Protein kinase-like (PK-like)"/>
    <property type="match status" value="4"/>
</dbReference>
<dbReference type="Proteomes" id="UP001497512">
    <property type="component" value="Chromosome 17"/>
</dbReference>
<feature type="binding site" evidence="6">
    <location>
        <position position="214"/>
    </location>
    <ligand>
        <name>ATP</name>
        <dbReference type="ChEBI" id="CHEBI:30616"/>
    </ligand>
</feature>
<evidence type="ECO:0000256" key="6">
    <source>
        <dbReference type="PROSITE-ProRule" id="PRU10141"/>
    </source>
</evidence>
<evidence type="ECO:0000256" key="4">
    <source>
        <dbReference type="ARBA" id="ARBA00022777"/>
    </source>
</evidence>
<evidence type="ECO:0000256" key="2">
    <source>
        <dbReference type="ARBA" id="ARBA00022679"/>
    </source>
</evidence>
<name>A0ABP0U189_9BRYO</name>
<dbReference type="Pfam" id="PF07714">
    <property type="entry name" value="PK_Tyr_Ser-Thr"/>
    <property type="match status" value="3"/>
</dbReference>
<dbReference type="PROSITE" id="PS00108">
    <property type="entry name" value="PROTEIN_KINASE_ST"/>
    <property type="match status" value="3"/>
</dbReference>
<dbReference type="Gene3D" id="1.10.510.10">
    <property type="entry name" value="Transferase(Phosphotransferase) domain 1"/>
    <property type="match status" value="4"/>
</dbReference>
<dbReference type="InterPro" id="IPR008271">
    <property type="entry name" value="Ser/Thr_kinase_AS"/>
</dbReference>
<dbReference type="Gene3D" id="3.30.200.20">
    <property type="entry name" value="Phosphorylase Kinase, domain 1"/>
    <property type="match status" value="3"/>
</dbReference>
<keyword evidence="5 6" id="KW-0067">ATP-binding</keyword>